<dbReference type="EMBL" id="JAEFCI010004361">
    <property type="protein sequence ID" value="KAG5460996.1"/>
    <property type="molecule type" value="Genomic_DNA"/>
</dbReference>
<feature type="region of interest" description="Disordered" evidence="1">
    <location>
        <begin position="487"/>
        <end position="507"/>
    </location>
</feature>
<accession>A0A8H7ZX33</accession>
<keyword evidence="3" id="KW-1185">Reference proteome</keyword>
<dbReference type="AlphaFoldDB" id="A0A8H7ZX33"/>
<sequence length="882" mass="95232">RGRRARRSPNTAAQVVRGELPDGRIPSRWAQHLRFDFKRMRAPHQRHSSDAVRDLGRVEAVGKDRQFEYAWIEPARFAAGGRIESAARCGRRLWAERVSGGAAGHAVECTAFLAKTVCDSYRALHDWPSLESFRREVEAVAEAFPNAKDDILAAVGNDSAHLQALSLFEDAAFDGETGAGGAQFHWADYPGASWKTPALESAELQASRGAAAALSGSSGRAAADFAAALRTLRNGAANKVYVGQHAGLLPLLVNAQLVAAAGDPASGRRLSELLAGGRERRRLRMRTCCDDVCSRLRGRLDRRAVHSHQNASKSWLQRQREAAGRQRALARRAAALDRGVRRREADGVRRGSDVAHRERAGRSGPLGAQRDRPAHHRDARGGTEGLGLPQNIQAARLRPGRQGGGRARRADGEAGRAAPGPPAGRGRPPAALQGRPPLRPAAAAERWGGRPAAFRRARPPLRGAPGAGVPQSLVALRVVFLPEGVQARRGRGQGENLPPVRQEGSHRNRHLVARTVRRRRASYSAAHGEGAAWRRVSGWPPRKKARFFAVLSSFSSSSSCGAGYRGRLRPVRELKRPCGTAELERPAPAANVAHASGRVRLLQATDHQRAEADPKGDRGSVRSCGERLFQLSACCPADRTEGNGHLAKRTRRRPARSRRGDGAPAAPEKNGSRRAVHRAQRPAPHPPPFQIRRDAEVHAGGRVQGRPRPPVRSHHTAAVRPPLASGAVRSHPSQPAADQDSVHGSAVDHPLRAGGTGVGHGHGRDPGRVRGHPRPHCRRQPRTGLGDQADDSRVQPHDRPVGGDVAEHDHAAAAGRRLAAPGGRRPARLEQRRAGRRRRVLFRHAPAGLRPPAPPRRDERPVRFGSRALVPEGIRPAARVGV</sequence>
<gene>
    <name evidence="2" type="ORF">BJ554DRAFT_6885</name>
</gene>
<reference evidence="2 3" key="1">
    <citation type="journal article" name="Sci. Rep.">
        <title>Genome-scale phylogenetic analyses confirm Olpidium as the closest living zoosporic fungus to the non-flagellated, terrestrial fungi.</title>
        <authorList>
            <person name="Chang Y."/>
            <person name="Rochon D."/>
            <person name="Sekimoto S."/>
            <person name="Wang Y."/>
            <person name="Chovatia M."/>
            <person name="Sandor L."/>
            <person name="Salamov A."/>
            <person name="Grigoriev I.V."/>
            <person name="Stajich J.E."/>
            <person name="Spatafora J.W."/>
        </authorList>
    </citation>
    <scope>NUCLEOTIDE SEQUENCE [LARGE SCALE GENOMIC DNA]</scope>
    <source>
        <strain evidence="2">S191</strain>
    </source>
</reference>
<feature type="compositionally biased region" description="Low complexity" evidence="1">
    <location>
        <begin position="812"/>
        <end position="824"/>
    </location>
</feature>
<feature type="compositionally biased region" description="Basic and acidic residues" evidence="1">
    <location>
        <begin position="334"/>
        <end position="361"/>
    </location>
</feature>
<feature type="region of interest" description="Disordered" evidence="1">
    <location>
        <begin position="304"/>
        <end position="450"/>
    </location>
</feature>
<dbReference type="Proteomes" id="UP000673691">
    <property type="component" value="Unassembled WGS sequence"/>
</dbReference>
<feature type="compositionally biased region" description="Basic residues" evidence="1">
    <location>
        <begin position="646"/>
        <end position="657"/>
    </location>
</feature>
<feature type="non-terminal residue" evidence="2">
    <location>
        <position position="882"/>
    </location>
</feature>
<feature type="region of interest" description="Disordered" evidence="1">
    <location>
        <begin position="639"/>
        <end position="691"/>
    </location>
</feature>
<feature type="compositionally biased region" description="Basic and acidic residues" evidence="1">
    <location>
        <begin position="790"/>
        <end position="811"/>
    </location>
</feature>
<evidence type="ECO:0000313" key="2">
    <source>
        <dbReference type="EMBL" id="KAG5460996.1"/>
    </source>
</evidence>
<name>A0A8H7ZX33_9FUNG</name>
<feature type="non-terminal residue" evidence="2">
    <location>
        <position position="1"/>
    </location>
</feature>
<comment type="caution">
    <text evidence="2">The sequence shown here is derived from an EMBL/GenBank/DDBJ whole genome shotgun (WGS) entry which is preliminary data.</text>
</comment>
<feature type="compositionally biased region" description="Basic residues" evidence="1">
    <location>
        <begin position="769"/>
        <end position="781"/>
    </location>
</feature>
<organism evidence="2 3">
    <name type="scientific">Olpidium bornovanus</name>
    <dbReference type="NCBI Taxonomy" id="278681"/>
    <lineage>
        <taxon>Eukaryota</taxon>
        <taxon>Fungi</taxon>
        <taxon>Fungi incertae sedis</taxon>
        <taxon>Olpidiomycota</taxon>
        <taxon>Olpidiomycotina</taxon>
        <taxon>Olpidiomycetes</taxon>
        <taxon>Olpidiales</taxon>
        <taxon>Olpidiaceae</taxon>
        <taxon>Olpidium</taxon>
    </lineage>
</organism>
<feature type="region of interest" description="Disordered" evidence="1">
    <location>
        <begin position="725"/>
        <end position="861"/>
    </location>
</feature>
<evidence type="ECO:0000313" key="3">
    <source>
        <dbReference type="Proteomes" id="UP000673691"/>
    </source>
</evidence>
<protein>
    <submittedName>
        <fullName evidence="2">Uncharacterized protein</fullName>
    </submittedName>
</protein>
<proteinExistence type="predicted"/>
<evidence type="ECO:0000256" key="1">
    <source>
        <dbReference type="SAM" id="MobiDB-lite"/>
    </source>
</evidence>
<feature type="compositionally biased region" description="Low complexity" evidence="1">
    <location>
        <begin position="424"/>
        <end position="450"/>
    </location>
</feature>